<dbReference type="NCBIfam" id="NF005124">
    <property type="entry name" value="PRK06558.1"/>
    <property type="match status" value="1"/>
</dbReference>
<evidence type="ECO:0000256" key="2">
    <source>
        <dbReference type="ARBA" id="ARBA00007296"/>
    </source>
</evidence>
<dbReference type="InterPro" id="IPR035921">
    <property type="entry name" value="F/V-ATP_Csub_sf"/>
</dbReference>
<comment type="similarity">
    <text evidence="2 8">Belongs to the V-ATPase proteolipid subunit family.</text>
</comment>
<feature type="transmembrane region" description="Helical" evidence="8">
    <location>
        <begin position="68"/>
        <end position="90"/>
    </location>
</feature>
<sequence>MQNQNTLILGRNKMSEFFITNGGMILGGIAVAIAVFVSGIGSAKGVGMAGEAAAGVVIEEPEKFGKSLVLQLLPGTQGLYGFVIGLFMMMRLTPDMSFSSGLLLIAASLPVALVGYHSAICQARVAVAGINILAKNEEQQAKGIIYAVMVEMYAIIAFAVSFLMMTRI</sequence>
<keyword evidence="10" id="KW-0378">Hydrolase</keyword>
<dbReference type="STRING" id="862517.HMPREF9225_1955"/>
<keyword evidence="6 8" id="KW-0406">Ion transport</keyword>
<feature type="domain" description="V-ATPase proteolipid subunit C-like" evidence="9">
    <location>
        <begin position="29"/>
        <end position="88"/>
    </location>
</feature>
<dbReference type="GO" id="GO:0046961">
    <property type="term" value="F:proton-transporting ATPase activity, rotational mechanism"/>
    <property type="evidence" value="ECO:0007669"/>
    <property type="project" value="InterPro"/>
</dbReference>
<gene>
    <name evidence="10" type="primary">ntpK</name>
    <name evidence="10" type="ORF">HMPREF9225_1955</name>
</gene>
<proteinExistence type="inferred from homology"/>
<dbReference type="HOGENOM" id="CLU_126047_0_0_9"/>
<dbReference type="PANTHER" id="PTHR10263">
    <property type="entry name" value="V-TYPE PROTON ATPASE PROTEOLIPID SUBUNIT"/>
    <property type="match status" value="1"/>
</dbReference>
<evidence type="ECO:0000313" key="10">
    <source>
        <dbReference type="EMBL" id="EFM24534.1"/>
    </source>
</evidence>
<dbReference type="GO" id="GO:0033179">
    <property type="term" value="C:proton-transporting V-type ATPase, V0 domain"/>
    <property type="evidence" value="ECO:0007669"/>
    <property type="project" value="InterPro"/>
</dbReference>
<keyword evidence="11" id="KW-1185">Reference proteome</keyword>
<dbReference type="GO" id="GO:0016787">
    <property type="term" value="F:hydrolase activity"/>
    <property type="evidence" value="ECO:0007669"/>
    <property type="project" value="UniProtKB-KW"/>
</dbReference>
<dbReference type="CDD" id="cd18180">
    <property type="entry name" value="ATP-synt_Vo_Ao_c_NTPK_rpt2"/>
    <property type="match status" value="1"/>
</dbReference>
<evidence type="ECO:0000256" key="4">
    <source>
        <dbReference type="ARBA" id="ARBA00022692"/>
    </source>
</evidence>
<dbReference type="SUPFAM" id="SSF81333">
    <property type="entry name" value="F1F0 ATP synthase subunit C"/>
    <property type="match status" value="2"/>
</dbReference>
<dbReference type="AlphaFoldDB" id="E0NP66"/>
<evidence type="ECO:0000256" key="3">
    <source>
        <dbReference type="ARBA" id="ARBA00022448"/>
    </source>
</evidence>
<keyword evidence="7 8" id="KW-0472">Membrane</keyword>
<keyword evidence="5 8" id="KW-1133">Transmembrane helix</keyword>
<feature type="transmembrane region" description="Helical" evidence="8">
    <location>
        <begin position="102"/>
        <end position="132"/>
    </location>
</feature>
<dbReference type="InterPro" id="IPR002379">
    <property type="entry name" value="ATPase_proteolipid_c-like_dom"/>
</dbReference>
<feature type="transmembrane region" description="Helical" evidence="8">
    <location>
        <begin position="21"/>
        <end position="41"/>
    </location>
</feature>
<evidence type="ECO:0000256" key="8">
    <source>
        <dbReference type="RuleBase" id="RU363060"/>
    </source>
</evidence>
<protein>
    <submittedName>
        <fullName evidence="10">V-type sodium ATPase, K subunit</fullName>
        <ecNumber evidence="10">3.6.3.14</ecNumber>
    </submittedName>
</protein>
<keyword evidence="4 8" id="KW-0812">Transmembrane</keyword>
<evidence type="ECO:0000256" key="5">
    <source>
        <dbReference type="ARBA" id="ARBA00022989"/>
    </source>
</evidence>
<dbReference type="FunFam" id="1.20.120.610:FF:000005">
    <property type="entry name" value="V-type sodium ATPase subunit K"/>
    <property type="match status" value="1"/>
</dbReference>
<feature type="transmembrane region" description="Helical" evidence="8">
    <location>
        <begin position="144"/>
        <end position="165"/>
    </location>
</feature>
<comment type="caution">
    <text evidence="10">The sequence shown here is derived from an EMBL/GenBank/DDBJ whole genome shotgun (WGS) entry which is preliminary data.</text>
</comment>
<dbReference type="Pfam" id="PF00137">
    <property type="entry name" value="ATP-synt_C"/>
    <property type="match status" value="2"/>
</dbReference>
<evidence type="ECO:0000256" key="7">
    <source>
        <dbReference type="ARBA" id="ARBA00023136"/>
    </source>
</evidence>
<dbReference type="CDD" id="cd18179">
    <property type="entry name" value="ATP-synt_Vo_Ao_c_NTPK_rpt1"/>
    <property type="match status" value="1"/>
</dbReference>
<dbReference type="Gene3D" id="1.20.120.610">
    <property type="entry name" value="lithium bound rotor ring of v- atpase"/>
    <property type="match status" value="1"/>
</dbReference>
<evidence type="ECO:0000256" key="6">
    <source>
        <dbReference type="ARBA" id="ARBA00023065"/>
    </source>
</evidence>
<name>E0NP66_9FIRM</name>
<dbReference type="InterPro" id="IPR000245">
    <property type="entry name" value="ATPase_proteolipid_csu"/>
</dbReference>
<comment type="subcellular location">
    <subcellularLocation>
        <location evidence="1">Membrane</location>
        <topology evidence="1">Multi-pass membrane protein</topology>
    </subcellularLocation>
</comment>
<dbReference type="eggNOG" id="COG0636">
    <property type="taxonomic scope" value="Bacteria"/>
</dbReference>
<dbReference type="EC" id="3.6.3.14" evidence="10"/>
<dbReference type="EMBL" id="AEEH01000053">
    <property type="protein sequence ID" value="EFM24534.1"/>
    <property type="molecule type" value="Genomic_DNA"/>
</dbReference>
<dbReference type="PRINTS" id="PR00122">
    <property type="entry name" value="VACATPASE"/>
</dbReference>
<dbReference type="Proteomes" id="UP000003280">
    <property type="component" value="Unassembled WGS sequence"/>
</dbReference>
<evidence type="ECO:0000313" key="11">
    <source>
        <dbReference type="Proteomes" id="UP000003280"/>
    </source>
</evidence>
<keyword evidence="3 8" id="KW-0813">Transport</keyword>
<reference evidence="10 11" key="1">
    <citation type="submission" date="2010-07" db="EMBL/GenBank/DDBJ databases">
        <authorList>
            <person name="Muzny D."/>
            <person name="Qin X."/>
            <person name="Deng J."/>
            <person name="Jiang H."/>
            <person name="Liu Y."/>
            <person name="Qu J."/>
            <person name="Song X.-Z."/>
            <person name="Zhang L."/>
            <person name="Thornton R."/>
            <person name="Coyle M."/>
            <person name="Francisco L."/>
            <person name="Jackson L."/>
            <person name="Javaid M."/>
            <person name="Korchina V."/>
            <person name="Kovar C."/>
            <person name="Mata R."/>
            <person name="Mathew T."/>
            <person name="Ngo R."/>
            <person name="Nguyen L."/>
            <person name="Nguyen N."/>
            <person name="Okwuonu G."/>
            <person name="Ongeri F."/>
            <person name="Pham C."/>
            <person name="Simmons D."/>
            <person name="Wilczek-Boney K."/>
            <person name="Hale W."/>
            <person name="Jakkamsetti A."/>
            <person name="Pham P."/>
            <person name="Ruth R."/>
            <person name="San Lucas F."/>
            <person name="Warren J."/>
            <person name="Zhang J."/>
            <person name="Zhao Z."/>
            <person name="Zhou C."/>
            <person name="Zhu D."/>
            <person name="Lee S."/>
            <person name="Bess C."/>
            <person name="Blankenburg K."/>
            <person name="Forbes L."/>
            <person name="Fu Q."/>
            <person name="Gubbala S."/>
            <person name="Hirani K."/>
            <person name="Jayaseelan J.C."/>
            <person name="Lara F."/>
            <person name="Munidasa M."/>
            <person name="Palculict T."/>
            <person name="Patil S."/>
            <person name="Pu L.-L."/>
            <person name="Saada N."/>
            <person name="Tang L."/>
            <person name="Weissenberger G."/>
            <person name="Zhu Y."/>
            <person name="Hemphill L."/>
            <person name="Shang Y."/>
            <person name="Youmans B."/>
            <person name="Ayvaz T."/>
            <person name="Ross M."/>
            <person name="Santibanez J."/>
            <person name="Aqrawi P."/>
            <person name="Gross S."/>
            <person name="Joshi V."/>
            <person name="Fowler G."/>
            <person name="Nazareth L."/>
            <person name="Reid J."/>
            <person name="Worley K."/>
            <person name="Petrosino J."/>
            <person name="Highlander S."/>
            <person name="Gibbs R."/>
        </authorList>
    </citation>
    <scope>NUCLEOTIDE SEQUENCE [LARGE SCALE GENOMIC DNA]</scope>
    <source>
        <strain evidence="10 11">ATCC BAA-1640</strain>
    </source>
</reference>
<accession>E0NP66</accession>
<evidence type="ECO:0000259" key="9">
    <source>
        <dbReference type="Pfam" id="PF00137"/>
    </source>
</evidence>
<feature type="domain" description="V-ATPase proteolipid subunit C-like" evidence="9">
    <location>
        <begin position="105"/>
        <end position="164"/>
    </location>
</feature>
<evidence type="ECO:0000256" key="1">
    <source>
        <dbReference type="ARBA" id="ARBA00004141"/>
    </source>
</evidence>
<organism evidence="10 11">
    <name type="scientific">Peptoniphilus duerdenii ATCC BAA-1640</name>
    <dbReference type="NCBI Taxonomy" id="862517"/>
    <lineage>
        <taxon>Bacteria</taxon>
        <taxon>Bacillati</taxon>
        <taxon>Bacillota</taxon>
        <taxon>Tissierellia</taxon>
        <taxon>Tissierellales</taxon>
        <taxon>Peptoniphilaceae</taxon>
        <taxon>Peptoniphilus</taxon>
    </lineage>
</organism>